<evidence type="ECO:0000313" key="4">
    <source>
        <dbReference type="Proteomes" id="UP001163823"/>
    </source>
</evidence>
<comment type="similarity">
    <text evidence="1 2">Belongs to the RNase T2 family.</text>
</comment>
<dbReference type="Proteomes" id="UP001163823">
    <property type="component" value="Chromosome 1"/>
</dbReference>
<gene>
    <name evidence="3" type="ORF">O6P43_000080</name>
</gene>
<comment type="caution">
    <text evidence="3">The sequence shown here is derived from an EMBL/GenBank/DDBJ whole genome shotgun (WGS) entry which is preliminary data.</text>
</comment>
<evidence type="ECO:0000256" key="2">
    <source>
        <dbReference type="RuleBase" id="RU004328"/>
    </source>
</evidence>
<proteinExistence type="inferred from homology"/>
<dbReference type="InterPro" id="IPR036430">
    <property type="entry name" value="RNase_T2-like_sf"/>
</dbReference>
<reference evidence="3 4" key="1">
    <citation type="journal article" date="2023" name="Science">
        <title>Elucidation of the pathway for biosynthesis of saponin adjuvants from the soapbark tree.</title>
        <authorList>
            <person name="Reed J."/>
            <person name="Orme A."/>
            <person name="El-Demerdash A."/>
            <person name="Owen C."/>
            <person name="Martin L.B.B."/>
            <person name="Misra R.C."/>
            <person name="Kikuchi S."/>
            <person name="Rejzek M."/>
            <person name="Martin A.C."/>
            <person name="Harkess A."/>
            <person name="Leebens-Mack J."/>
            <person name="Louveau T."/>
            <person name="Stephenson M.J."/>
            <person name="Osbourn A."/>
        </authorList>
    </citation>
    <scope>NUCLEOTIDE SEQUENCE [LARGE SCALE GENOMIC DNA]</scope>
    <source>
        <strain evidence="3">S10</strain>
    </source>
</reference>
<organism evidence="3 4">
    <name type="scientific">Quillaja saponaria</name>
    <name type="common">Soap bark tree</name>
    <dbReference type="NCBI Taxonomy" id="32244"/>
    <lineage>
        <taxon>Eukaryota</taxon>
        <taxon>Viridiplantae</taxon>
        <taxon>Streptophyta</taxon>
        <taxon>Embryophyta</taxon>
        <taxon>Tracheophyta</taxon>
        <taxon>Spermatophyta</taxon>
        <taxon>Magnoliopsida</taxon>
        <taxon>eudicotyledons</taxon>
        <taxon>Gunneridae</taxon>
        <taxon>Pentapetalae</taxon>
        <taxon>rosids</taxon>
        <taxon>fabids</taxon>
        <taxon>Fabales</taxon>
        <taxon>Quillajaceae</taxon>
        <taxon>Quillaja</taxon>
    </lineage>
</organism>
<dbReference type="EMBL" id="JARAOO010000001">
    <property type="protein sequence ID" value="KAJ7980706.1"/>
    <property type="molecule type" value="Genomic_DNA"/>
</dbReference>
<sequence>MAVHQKRNVNLLNILRKANIVPNPNSPYATSPVIANMKKIFGVDLELRCTWGSIPAATTSNNRRNKMVVVLLEIGLCLDKAGRYMNCPISHLRGWHVQLCIQHSRFYFF</sequence>
<accession>A0AAD7VLV0</accession>
<dbReference type="KEGG" id="qsa:O6P43_000080"/>
<dbReference type="SUPFAM" id="SSF55895">
    <property type="entry name" value="Ribonuclease Rh-like"/>
    <property type="match status" value="1"/>
</dbReference>
<keyword evidence="4" id="KW-1185">Reference proteome</keyword>
<protein>
    <submittedName>
        <fullName evidence="3">Uncharacterized protein</fullName>
    </submittedName>
</protein>
<evidence type="ECO:0000313" key="3">
    <source>
        <dbReference type="EMBL" id="KAJ7980706.1"/>
    </source>
</evidence>
<dbReference type="Gene3D" id="3.90.730.10">
    <property type="entry name" value="Ribonuclease T2-like"/>
    <property type="match status" value="1"/>
</dbReference>
<name>A0AAD7VLV0_QUISA</name>
<dbReference type="InterPro" id="IPR001568">
    <property type="entry name" value="RNase_T2-like"/>
</dbReference>
<dbReference type="AlphaFoldDB" id="A0AAD7VLV0"/>
<dbReference type="GO" id="GO:0033897">
    <property type="term" value="F:ribonuclease T2 activity"/>
    <property type="evidence" value="ECO:0007669"/>
    <property type="project" value="InterPro"/>
</dbReference>
<evidence type="ECO:0000256" key="1">
    <source>
        <dbReference type="ARBA" id="ARBA00007469"/>
    </source>
</evidence>
<dbReference type="GO" id="GO:0003723">
    <property type="term" value="F:RNA binding"/>
    <property type="evidence" value="ECO:0007669"/>
    <property type="project" value="InterPro"/>
</dbReference>
<dbReference type="Pfam" id="PF00445">
    <property type="entry name" value="Ribonuclease_T2"/>
    <property type="match status" value="1"/>
</dbReference>